<dbReference type="AlphaFoldDB" id="A0A392RTJ5"/>
<evidence type="ECO:0000313" key="3">
    <source>
        <dbReference type="Proteomes" id="UP000265520"/>
    </source>
</evidence>
<evidence type="ECO:0000256" key="1">
    <source>
        <dbReference type="SAM" id="MobiDB-lite"/>
    </source>
</evidence>
<sequence>NEFFIFPSDVDSEAEVLKAKFADAVDKLSTLVKKRIDDGRGIKSMELMMESAKRAAIKRLTLRSHEEEERLREEECKRKEEEARLLEEDKQIKEEEEKRKREEETNRLKEDRLRQEESER</sequence>
<evidence type="ECO:0000313" key="2">
    <source>
        <dbReference type="EMBL" id="MCI39923.1"/>
    </source>
</evidence>
<feature type="non-terminal residue" evidence="2">
    <location>
        <position position="120"/>
    </location>
</feature>
<reference evidence="2 3" key="1">
    <citation type="journal article" date="2018" name="Front. Plant Sci.">
        <title>Red Clover (Trifolium pratense) and Zigzag Clover (T. medium) - A Picture of Genomic Similarities and Differences.</title>
        <authorList>
            <person name="Dluhosova J."/>
            <person name="Istvanek J."/>
            <person name="Nedelnik J."/>
            <person name="Repkova J."/>
        </authorList>
    </citation>
    <scope>NUCLEOTIDE SEQUENCE [LARGE SCALE GENOMIC DNA]</scope>
    <source>
        <strain evidence="3">cv. 10/8</strain>
        <tissue evidence="2">Leaf</tissue>
    </source>
</reference>
<dbReference type="EMBL" id="LXQA010273621">
    <property type="protein sequence ID" value="MCI39923.1"/>
    <property type="molecule type" value="Genomic_DNA"/>
</dbReference>
<feature type="non-terminal residue" evidence="2">
    <location>
        <position position="1"/>
    </location>
</feature>
<keyword evidence="3" id="KW-1185">Reference proteome</keyword>
<organism evidence="2 3">
    <name type="scientific">Trifolium medium</name>
    <dbReference type="NCBI Taxonomy" id="97028"/>
    <lineage>
        <taxon>Eukaryota</taxon>
        <taxon>Viridiplantae</taxon>
        <taxon>Streptophyta</taxon>
        <taxon>Embryophyta</taxon>
        <taxon>Tracheophyta</taxon>
        <taxon>Spermatophyta</taxon>
        <taxon>Magnoliopsida</taxon>
        <taxon>eudicotyledons</taxon>
        <taxon>Gunneridae</taxon>
        <taxon>Pentapetalae</taxon>
        <taxon>rosids</taxon>
        <taxon>fabids</taxon>
        <taxon>Fabales</taxon>
        <taxon>Fabaceae</taxon>
        <taxon>Papilionoideae</taxon>
        <taxon>50 kb inversion clade</taxon>
        <taxon>NPAAA clade</taxon>
        <taxon>Hologalegina</taxon>
        <taxon>IRL clade</taxon>
        <taxon>Trifolieae</taxon>
        <taxon>Trifolium</taxon>
    </lineage>
</organism>
<comment type="caution">
    <text evidence="2">The sequence shown here is derived from an EMBL/GenBank/DDBJ whole genome shotgun (WGS) entry which is preliminary data.</text>
</comment>
<feature type="region of interest" description="Disordered" evidence="1">
    <location>
        <begin position="65"/>
        <end position="120"/>
    </location>
</feature>
<name>A0A392RTJ5_9FABA</name>
<proteinExistence type="predicted"/>
<protein>
    <submittedName>
        <fullName evidence="2">Uncharacterized protein</fullName>
    </submittedName>
</protein>
<dbReference type="Proteomes" id="UP000265520">
    <property type="component" value="Unassembled WGS sequence"/>
</dbReference>
<accession>A0A392RTJ5</accession>